<feature type="compositionally biased region" description="Acidic residues" evidence="2">
    <location>
        <begin position="491"/>
        <end position="503"/>
    </location>
</feature>
<dbReference type="PANTHER" id="PTHR18947:SF28">
    <property type="entry name" value="GIRDIN, ISOFORM A"/>
    <property type="match status" value="1"/>
</dbReference>
<dbReference type="GO" id="GO:0031122">
    <property type="term" value="P:cytoplasmic microtubule organization"/>
    <property type="evidence" value="ECO:0007669"/>
    <property type="project" value="TreeGrafter"/>
</dbReference>
<dbReference type="GO" id="GO:0008017">
    <property type="term" value="F:microtubule binding"/>
    <property type="evidence" value="ECO:0007669"/>
    <property type="project" value="TreeGrafter"/>
</dbReference>
<evidence type="ECO:0000313" key="4">
    <source>
        <dbReference type="Proteomes" id="UP000054007"/>
    </source>
</evidence>
<name>A0A0D7AVI8_9AGAR</name>
<dbReference type="EMBL" id="KN880985">
    <property type="protein sequence ID" value="KIY61286.1"/>
    <property type="molecule type" value="Genomic_DNA"/>
</dbReference>
<evidence type="ECO:0000313" key="3">
    <source>
        <dbReference type="EMBL" id="KIY61286.1"/>
    </source>
</evidence>
<protein>
    <submittedName>
        <fullName evidence="3">Uncharacterized protein</fullName>
    </submittedName>
</protein>
<keyword evidence="4" id="KW-1185">Reference proteome</keyword>
<dbReference type="GO" id="GO:0051959">
    <property type="term" value="F:dynein light intermediate chain binding"/>
    <property type="evidence" value="ECO:0007669"/>
    <property type="project" value="TreeGrafter"/>
</dbReference>
<sequence length="541" mass="60493">MTFTCQDQESRRNYLSSACACPIWHVRSTSHSEFTELTGTKLKIERNARSRPTLDIFCTVYLSCNTLHLNVLNELSLALVKLLRTLLPETIANSSNFPTTGPNSTAVRNPTTLLQRLEDVLHGFGYESLPICVVGPRRSLSDMTKGAASDWPPGYTLLATTMLVCAFGTLHWPGIKVCALKLVHQETGSGRLHAGTAMFLELCDSMATEIEGARERGWSGLSEDALAYHYQKRLRDISETLYFPQVFAGISESHRNELEAVKSTLSDTSLELQNAQAKCKGLEAEKRTQSRKITSLQADCEVSDATTEGLREDVQAANKCVSRLEKEVLNLRTEIGNLKDDGARQQELVESLESQLRSANATRLENSQNAETARKQACLYEKEKTTTADKLERLEKRVKDLENELAVNAEELKSNRDKALHSGARVQELGNELDKHRKSIIELTEAKQALQTQLGETQQQLEERGREILELTTPLGQQLPRNQSLAGEMEMPAEDDSSALDESEQSRTGPVFLQSLDTRMRDIKEKHTNIVRWPLVNPINL</sequence>
<feature type="region of interest" description="Disordered" evidence="2">
    <location>
        <begin position="489"/>
        <end position="510"/>
    </location>
</feature>
<dbReference type="GO" id="GO:0005737">
    <property type="term" value="C:cytoplasm"/>
    <property type="evidence" value="ECO:0007669"/>
    <property type="project" value="TreeGrafter"/>
</dbReference>
<dbReference type="AlphaFoldDB" id="A0A0D7AVI8"/>
<evidence type="ECO:0000256" key="2">
    <source>
        <dbReference type="SAM" id="MobiDB-lite"/>
    </source>
</evidence>
<proteinExistence type="predicted"/>
<keyword evidence="1" id="KW-0175">Coiled coil</keyword>
<dbReference type="Proteomes" id="UP000054007">
    <property type="component" value="Unassembled WGS sequence"/>
</dbReference>
<evidence type="ECO:0000256" key="1">
    <source>
        <dbReference type="SAM" id="Coils"/>
    </source>
</evidence>
<dbReference type="GO" id="GO:0030705">
    <property type="term" value="P:cytoskeleton-dependent intracellular transport"/>
    <property type="evidence" value="ECO:0007669"/>
    <property type="project" value="TreeGrafter"/>
</dbReference>
<dbReference type="GO" id="GO:0005815">
    <property type="term" value="C:microtubule organizing center"/>
    <property type="evidence" value="ECO:0007669"/>
    <property type="project" value="TreeGrafter"/>
</dbReference>
<accession>A0A0D7AVI8</accession>
<feature type="coiled-coil region" evidence="1">
    <location>
        <begin position="384"/>
        <end position="467"/>
    </location>
</feature>
<dbReference type="PANTHER" id="PTHR18947">
    <property type="entry name" value="HOOK PROTEINS"/>
    <property type="match status" value="1"/>
</dbReference>
<gene>
    <name evidence="3" type="ORF">CYLTODRAFT_495327</name>
</gene>
<reference evidence="3 4" key="1">
    <citation type="journal article" date="2015" name="Fungal Genet. Biol.">
        <title>Evolution of novel wood decay mechanisms in Agaricales revealed by the genome sequences of Fistulina hepatica and Cylindrobasidium torrendii.</title>
        <authorList>
            <person name="Floudas D."/>
            <person name="Held B.W."/>
            <person name="Riley R."/>
            <person name="Nagy L.G."/>
            <person name="Koehler G."/>
            <person name="Ransdell A.S."/>
            <person name="Younus H."/>
            <person name="Chow J."/>
            <person name="Chiniquy J."/>
            <person name="Lipzen A."/>
            <person name="Tritt A."/>
            <person name="Sun H."/>
            <person name="Haridas S."/>
            <person name="LaButti K."/>
            <person name="Ohm R.A."/>
            <person name="Kues U."/>
            <person name="Blanchette R.A."/>
            <person name="Grigoriev I.V."/>
            <person name="Minto R.E."/>
            <person name="Hibbett D.S."/>
        </authorList>
    </citation>
    <scope>NUCLEOTIDE SEQUENCE [LARGE SCALE GENOMIC DNA]</scope>
    <source>
        <strain evidence="3 4">FP15055 ss-10</strain>
    </source>
</reference>
<feature type="coiled-coil region" evidence="1">
    <location>
        <begin position="258"/>
        <end position="341"/>
    </location>
</feature>
<organism evidence="3 4">
    <name type="scientific">Cylindrobasidium torrendii FP15055 ss-10</name>
    <dbReference type="NCBI Taxonomy" id="1314674"/>
    <lineage>
        <taxon>Eukaryota</taxon>
        <taxon>Fungi</taxon>
        <taxon>Dikarya</taxon>
        <taxon>Basidiomycota</taxon>
        <taxon>Agaricomycotina</taxon>
        <taxon>Agaricomycetes</taxon>
        <taxon>Agaricomycetidae</taxon>
        <taxon>Agaricales</taxon>
        <taxon>Marasmiineae</taxon>
        <taxon>Physalacriaceae</taxon>
        <taxon>Cylindrobasidium</taxon>
    </lineage>
</organism>